<sequence>PIDQSDGGCDCQTECKEDKTWSKQIDAIQITENDAISDSGIEISGLFQNRGIKNVILMGVHTNMCVIGRSFGLRNMKRLGYNVVLMRDLTDTMYDSKQWPNVSHYAGNSLVHSYIEKYICPTMLSSDFTGEKQFRFKDDNRPLVAFISAEGEYRTNQRFYEFAQNFLIKNNINCEFALGKPEMKGDERHNIENLQILNDADLAVIAVRRRALEPEKMKLIKDYFSSGKPVLGVRVASHAFDAKQNVPREGGGLVQSNENTSEFLEQWPEFDEDVLGGNYQGHHGHLQEGTNISIVPGMENHSLLQDINPEGFVSPSWLYKNRPLSSENIQVLLAGQIPNALPEPVMWINNRQAGKVVYTSLGHWDDWEIEEFNKLIFNSINYLLNLK</sequence>
<feature type="domain" description="Isochorismatase-like" evidence="1">
    <location>
        <begin position="43"/>
        <end position="95"/>
    </location>
</feature>
<evidence type="ECO:0000259" key="2">
    <source>
        <dbReference type="Pfam" id="PF06283"/>
    </source>
</evidence>
<gene>
    <name evidence="3" type="ORF">ENN90_12930</name>
</gene>
<dbReference type="Gene3D" id="3.40.50.880">
    <property type="match status" value="1"/>
</dbReference>
<dbReference type="EMBL" id="DSDK01000718">
    <property type="protein sequence ID" value="HDR52501.1"/>
    <property type="molecule type" value="Genomic_DNA"/>
</dbReference>
<dbReference type="Proteomes" id="UP000886047">
    <property type="component" value="Unassembled WGS sequence"/>
</dbReference>
<reference evidence="3" key="1">
    <citation type="journal article" date="2020" name="mSystems">
        <title>Genome- and Community-Level Interaction Insights into Carbon Utilization and Element Cycling Functions of Hydrothermarchaeota in Hydrothermal Sediment.</title>
        <authorList>
            <person name="Zhou Z."/>
            <person name="Liu Y."/>
            <person name="Xu W."/>
            <person name="Pan J."/>
            <person name="Luo Z.H."/>
            <person name="Li M."/>
        </authorList>
    </citation>
    <scope>NUCLEOTIDE SEQUENCE [LARGE SCALE GENOMIC DNA]</scope>
    <source>
        <strain evidence="3">SpSt-1217</strain>
    </source>
</reference>
<dbReference type="InterPro" id="IPR000868">
    <property type="entry name" value="Isochorismatase-like_dom"/>
</dbReference>
<dbReference type="InterPro" id="IPR029062">
    <property type="entry name" value="Class_I_gatase-like"/>
</dbReference>
<name>A0A831LXW7_9BACT</name>
<feature type="domain" description="ThuA-like" evidence="2">
    <location>
        <begin position="244"/>
        <end position="382"/>
    </location>
</feature>
<evidence type="ECO:0000259" key="1">
    <source>
        <dbReference type="Pfam" id="PF00857"/>
    </source>
</evidence>
<dbReference type="InterPro" id="IPR029010">
    <property type="entry name" value="ThuA-like"/>
</dbReference>
<organism evidence="3">
    <name type="scientific">Mariniphaga anaerophila</name>
    <dbReference type="NCBI Taxonomy" id="1484053"/>
    <lineage>
        <taxon>Bacteria</taxon>
        <taxon>Pseudomonadati</taxon>
        <taxon>Bacteroidota</taxon>
        <taxon>Bacteroidia</taxon>
        <taxon>Marinilabiliales</taxon>
        <taxon>Prolixibacteraceae</taxon>
        <taxon>Mariniphaga</taxon>
    </lineage>
</organism>
<feature type="non-terminal residue" evidence="3">
    <location>
        <position position="1"/>
    </location>
</feature>
<comment type="caution">
    <text evidence="3">The sequence shown here is derived from an EMBL/GenBank/DDBJ whole genome shotgun (WGS) entry which is preliminary data.</text>
</comment>
<dbReference type="AlphaFoldDB" id="A0A831LXW7"/>
<protein>
    <submittedName>
        <fullName evidence="3">Isochorismatase family protein</fullName>
    </submittedName>
</protein>
<dbReference type="Pfam" id="PF06283">
    <property type="entry name" value="ThuA"/>
    <property type="match status" value="1"/>
</dbReference>
<evidence type="ECO:0000313" key="3">
    <source>
        <dbReference type="EMBL" id="HDR52501.1"/>
    </source>
</evidence>
<dbReference type="Gene3D" id="3.40.50.850">
    <property type="entry name" value="Isochorismatase-like"/>
    <property type="match status" value="1"/>
</dbReference>
<proteinExistence type="predicted"/>
<dbReference type="SUPFAM" id="SSF52499">
    <property type="entry name" value="Isochorismatase-like hydrolases"/>
    <property type="match status" value="1"/>
</dbReference>
<dbReference type="InterPro" id="IPR036380">
    <property type="entry name" value="Isochorismatase-like_sf"/>
</dbReference>
<accession>A0A831LXW7</accession>
<dbReference type="SUPFAM" id="SSF52317">
    <property type="entry name" value="Class I glutamine amidotransferase-like"/>
    <property type="match status" value="1"/>
</dbReference>
<dbReference type="Pfam" id="PF00857">
    <property type="entry name" value="Isochorismatase"/>
    <property type="match status" value="1"/>
</dbReference>